<gene>
    <name evidence="2" type="ORF">H1P_6520003</name>
</gene>
<dbReference type="CDD" id="cd00093">
    <property type="entry name" value="HTH_XRE"/>
    <property type="match status" value="1"/>
</dbReference>
<feature type="domain" description="HTH cro/C1-type" evidence="1">
    <location>
        <begin position="46"/>
        <end position="102"/>
    </location>
</feature>
<reference evidence="2 3" key="1">
    <citation type="submission" date="2019-01" db="EMBL/GenBank/DDBJ databases">
        <authorList>
            <person name="Brito A."/>
        </authorList>
    </citation>
    <scope>NUCLEOTIDE SEQUENCE [LARGE SCALE GENOMIC DNA]</scope>
    <source>
        <strain evidence="2">1</strain>
    </source>
</reference>
<accession>A0A563W2E5</accession>
<sequence>MATPPYWAYLSLKNRKLNQINQCTIYGMSTMTKHQKFQSPETNSSFKRLRLNVKLSQEKLAREIEVAVSTVRRWEKGKAEPTMTIAQWKKFCRTVKKDFDDLPHFFNS</sequence>
<dbReference type="SMART" id="SM00530">
    <property type="entry name" value="HTH_XRE"/>
    <property type="match status" value="1"/>
</dbReference>
<keyword evidence="3" id="KW-1185">Reference proteome</keyword>
<dbReference type="Gene3D" id="1.10.260.40">
    <property type="entry name" value="lambda repressor-like DNA-binding domains"/>
    <property type="match status" value="1"/>
</dbReference>
<dbReference type="SUPFAM" id="SSF47413">
    <property type="entry name" value="lambda repressor-like DNA-binding domains"/>
    <property type="match status" value="1"/>
</dbReference>
<dbReference type="Pfam" id="PF01381">
    <property type="entry name" value="HTH_3"/>
    <property type="match status" value="1"/>
</dbReference>
<proteinExistence type="predicted"/>
<dbReference type="AlphaFoldDB" id="A0A563W2E5"/>
<protein>
    <submittedName>
        <fullName evidence="2">Helix-turn-helix domain protein (Modular protein)</fullName>
    </submittedName>
</protein>
<name>A0A563W2E5_9CYAN</name>
<evidence type="ECO:0000259" key="1">
    <source>
        <dbReference type="PROSITE" id="PS50943"/>
    </source>
</evidence>
<dbReference type="GO" id="GO:0003677">
    <property type="term" value="F:DNA binding"/>
    <property type="evidence" value="ECO:0007669"/>
    <property type="project" value="InterPro"/>
</dbReference>
<dbReference type="EMBL" id="CAACVJ010000615">
    <property type="protein sequence ID" value="VEP17879.1"/>
    <property type="molecule type" value="Genomic_DNA"/>
</dbReference>
<dbReference type="InterPro" id="IPR010982">
    <property type="entry name" value="Lambda_DNA-bd_dom_sf"/>
</dbReference>
<organism evidence="2 3">
    <name type="scientific">Hyella patelloides LEGE 07179</name>
    <dbReference type="NCBI Taxonomy" id="945734"/>
    <lineage>
        <taxon>Bacteria</taxon>
        <taxon>Bacillati</taxon>
        <taxon>Cyanobacteriota</taxon>
        <taxon>Cyanophyceae</taxon>
        <taxon>Pleurocapsales</taxon>
        <taxon>Hyellaceae</taxon>
        <taxon>Hyella</taxon>
    </lineage>
</organism>
<evidence type="ECO:0000313" key="3">
    <source>
        <dbReference type="Proteomes" id="UP000320055"/>
    </source>
</evidence>
<dbReference type="Proteomes" id="UP000320055">
    <property type="component" value="Unassembled WGS sequence"/>
</dbReference>
<dbReference type="InterPro" id="IPR001387">
    <property type="entry name" value="Cro/C1-type_HTH"/>
</dbReference>
<dbReference type="PROSITE" id="PS50943">
    <property type="entry name" value="HTH_CROC1"/>
    <property type="match status" value="1"/>
</dbReference>
<evidence type="ECO:0000313" key="2">
    <source>
        <dbReference type="EMBL" id="VEP17879.1"/>
    </source>
</evidence>